<evidence type="ECO:0000256" key="1">
    <source>
        <dbReference type="SAM" id="MobiDB-lite"/>
    </source>
</evidence>
<reference evidence="2 3" key="1">
    <citation type="journal article" date="2012" name="Genome Biol.">
        <title>Genome and low-iron response of an oceanic diatom adapted to chronic iron limitation.</title>
        <authorList>
            <person name="Lommer M."/>
            <person name="Specht M."/>
            <person name="Roy A.S."/>
            <person name="Kraemer L."/>
            <person name="Andreson R."/>
            <person name="Gutowska M.A."/>
            <person name="Wolf J."/>
            <person name="Bergner S.V."/>
            <person name="Schilhabel M.B."/>
            <person name="Klostermeier U.C."/>
            <person name="Beiko R.G."/>
            <person name="Rosenstiel P."/>
            <person name="Hippler M."/>
            <person name="Laroche J."/>
        </authorList>
    </citation>
    <scope>NUCLEOTIDE SEQUENCE [LARGE SCALE GENOMIC DNA]</scope>
    <source>
        <strain evidence="2 3">CCMP1005</strain>
    </source>
</reference>
<dbReference type="Pfam" id="PF11267">
    <property type="entry name" value="DUF3067"/>
    <property type="match status" value="1"/>
</dbReference>
<gene>
    <name evidence="2" type="ORF">THAOC_15510</name>
</gene>
<organism evidence="2 3">
    <name type="scientific">Thalassiosira oceanica</name>
    <name type="common">Marine diatom</name>
    <dbReference type="NCBI Taxonomy" id="159749"/>
    <lineage>
        <taxon>Eukaryota</taxon>
        <taxon>Sar</taxon>
        <taxon>Stramenopiles</taxon>
        <taxon>Ochrophyta</taxon>
        <taxon>Bacillariophyta</taxon>
        <taxon>Coscinodiscophyceae</taxon>
        <taxon>Thalassiosirophycidae</taxon>
        <taxon>Thalassiosirales</taxon>
        <taxon>Thalassiosiraceae</taxon>
        <taxon>Thalassiosira</taxon>
    </lineage>
</organism>
<dbReference type="AlphaFoldDB" id="K0SCJ2"/>
<dbReference type="InterPro" id="IPR021420">
    <property type="entry name" value="DUF3067"/>
</dbReference>
<feature type="region of interest" description="Disordered" evidence="1">
    <location>
        <begin position="82"/>
        <end position="103"/>
    </location>
</feature>
<feature type="compositionally biased region" description="Acidic residues" evidence="1">
    <location>
        <begin position="82"/>
        <end position="94"/>
    </location>
</feature>
<dbReference type="Gene3D" id="3.30.428.40">
    <property type="entry name" value="Protein of unknown function DUF3067"/>
    <property type="match status" value="1"/>
</dbReference>
<evidence type="ECO:0000313" key="3">
    <source>
        <dbReference type="Proteomes" id="UP000266841"/>
    </source>
</evidence>
<protein>
    <submittedName>
        <fullName evidence="2">Uncharacterized protein</fullName>
    </submittedName>
</protein>
<comment type="caution">
    <text evidence="2">The sequence shown here is derived from an EMBL/GenBank/DDBJ whole genome shotgun (WGS) entry which is preliminary data.</text>
</comment>
<dbReference type="OMA" id="NESIYCT"/>
<evidence type="ECO:0000313" key="2">
    <source>
        <dbReference type="EMBL" id="EJK63813.1"/>
    </source>
</evidence>
<dbReference type="EMBL" id="AGNL01018001">
    <property type="protein sequence ID" value="EJK63813.1"/>
    <property type="molecule type" value="Genomic_DNA"/>
</dbReference>
<sequence length="241" mass="26864">MKSALVTTAVWATSISETESFARCQHGDRMGTQAQLAKEGVDDGGIWSGVTSLWEEIIEMSTYGPGERAMLKLKRKKMRAELEEEQGADVEDGGSSEGRSVFDQDSGDEAEWLAAFTAAKESSSGDDSGQKLDYDGYKLNDLITSRWGVPLDVDFQLMNESIYCTVLPVRGYGGNILQSRHETELSYLMHLQGIVEVLHKYDQLDDFVEFVETTKKIPKRGTDSVPYRLNLSKEEIDKIVS</sequence>
<keyword evidence="3" id="KW-1185">Reference proteome</keyword>
<dbReference type="OrthoDB" id="42787at2759"/>
<proteinExistence type="predicted"/>
<accession>K0SCJ2</accession>
<name>K0SCJ2_THAOC</name>
<dbReference type="Proteomes" id="UP000266841">
    <property type="component" value="Unassembled WGS sequence"/>
</dbReference>
<dbReference type="eggNOG" id="ENOG502SRXG">
    <property type="taxonomic scope" value="Eukaryota"/>
</dbReference>